<evidence type="ECO:0000313" key="2">
    <source>
        <dbReference type="Proteomes" id="UP000004705"/>
    </source>
</evidence>
<name>H8G9T0_9PSEU</name>
<accession>H8G9T0</accession>
<dbReference type="AlphaFoldDB" id="H8G9T0"/>
<dbReference type="EMBL" id="CM001466">
    <property type="protein sequence ID" value="EHY90583.1"/>
    <property type="molecule type" value="Genomic_DNA"/>
</dbReference>
<dbReference type="OrthoDB" id="2664564at2"/>
<organism evidence="1 2">
    <name type="scientific">Saccharomonospora azurea NA-128</name>
    <dbReference type="NCBI Taxonomy" id="882081"/>
    <lineage>
        <taxon>Bacteria</taxon>
        <taxon>Bacillati</taxon>
        <taxon>Actinomycetota</taxon>
        <taxon>Actinomycetes</taxon>
        <taxon>Pseudonocardiales</taxon>
        <taxon>Pseudonocardiaceae</taxon>
        <taxon>Saccharomonospora</taxon>
    </lineage>
</organism>
<keyword evidence="2" id="KW-1185">Reference proteome</keyword>
<sequence>MVATIPPPAHATVTYAAAATVRTGEAIESSPGWPATDPRTTSVVLLRADSTPRSTEVLAEGA</sequence>
<protein>
    <submittedName>
        <fullName evidence="1">Uncharacterized protein</fullName>
    </submittedName>
</protein>
<proteinExistence type="predicted"/>
<dbReference type="Proteomes" id="UP000004705">
    <property type="component" value="Chromosome"/>
</dbReference>
<gene>
    <name evidence="1" type="ORF">SacazDRAFT_03721</name>
</gene>
<evidence type="ECO:0000313" key="1">
    <source>
        <dbReference type="EMBL" id="EHY90583.1"/>
    </source>
</evidence>
<dbReference type="RefSeq" id="WP_005444069.1">
    <property type="nucleotide sequence ID" value="NZ_CM001466.1"/>
</dbReference>
<reference evidence="1 2" key="1">
    <citation type="journal article" date="2012" name="Stand. Genomic Sci.">
        <title>Genome sequence of the soil bacterium Saccharomonospora azurea type strain (NA-128(T)).</title>
        <authorList>
            <person name="Klenk H.P."/>
            <person name="Held B."/>
            <person name="Lucas S."/>
            <person name="Lapidus A."/>
            <person name="Copeland A."/>
            <person name="Hammon N."/>
            <person name="Pitluck S."/>
            <person name="Goodwin L.A."/>
            <person name="Han C."/>
            <person name="Tapia R."/>
            <person name="Brambilla E.M."/>
            <person name="Potter G."/>
            <person name="Land M."/>
            <person name="Ivanova N."/>
            <person name="Rohde M."/>
            <person name="Goker M."/>
            <person name="Detter J.C."/>
            <person name="Kyrpides N.C."/>
            <person name="Woyke T."/>
        </authorList>
    </citation>
    <scope>NUCLEOTIDE SEQUENCE [LARGE SCALE GENOMIC DNA]</scope>
    <source>
        <strain evidence="1 2">NA-128</strain>
    </source>
</reference>
<dbReference type="HOGENOM" id="CLU_2901524_0_0_11"/>